<dbReference type="EMBL" id="FLUQ01000001">
    <property type="protein sequence ID" value="SBV96993.1"/>
    <property type="molecule type" value="Genomic_DNA"/>
</dbReference>
<dbReference type="GO" id="GO:0016491">
    <property type="term" value="F:oxidoreductase activity"/>
    <property type="evidence" value="ECO:0007669"/>
    <property type="project" value="UniProtKB-KW"/>
</dbReference>
<gene>
    <name evidence="4" type="ORF">KL86DPRO_11140</name>
</gene>
<reference evidence="4" key="1">
    <citation type="submission" date="2016-04" db="EMBL/GenBank/DDBJ databases">
        <authorList>
            <person name="Evans L.H."/>
            <person name="Alamgir A."/>
            <person name="Owens N."/>
            <person name="Weber N.D."/>
            <person name="Virtaneva K."/>
            <person name="Barbian K."/>
            <person name="Babar A."/>
            <person name="Rosenke K."/>
        </authorList>
    </citation>
    <scope>NUCLEOTIDE SEQUENCE</scope>
    <source>
        <strain evidence="4">86</strain>
    </source>
</reference>
<dbReference type="InterPro" id="IPR036291">
    <property type="entry name" value="NAD(P)-bd_dom_sf"/>
</dbReference>
<dbReference type="Gene3D" id="3.40.50.720">
    <property type="entry name" value="NAD(P)-binding Rossmann-like Domain"/>
    <property type="match status" value="1"/>
</dbReference>
<protein>
    <recommendedName>
        <fullName evidence="3">6-phosphogluconate dehydrogenase NADP-binding domain-containing protein</fullName>
    </recommendedName>
</protein>
<evidence type="ECO:0000256" key="2">
    <source>
        <dbReference type="PIRSR" id="PIRSR000103-1"/>
    </source>
</evidence>
<keyword evidence="1" id="KW-0560">Oxidoreductase</keyword>
<feature type="domain" description="6-phosphogluconate dehydrogenase NADP-binding" evidence="3">
    <location>
        <begin position="6"/>
        <end position="130"/>
    </location>
</feature>
<name>A0A212JBZ2_9DELT</name>
<dbReference type="SUPFAM" id="SSF48179">
    <property type="entry name" value="6-phosphogluconate dehydrogenase C-terminal domain-like"/>
    <property type="match status" value="1"/>
</dbReference>
<dbReference type="PIRSF" id="PIRSF000103">
    <property type="entry name" value="HIBADH"/>
    <property type="match status" value="1"/>
</dbReference>
<sequence>MLTPKNIAVIGFGEAGTIIAEGCITGSKRQQNTVTCHAWDIRMQDAAARKPLEEKAAGLGVTLHETAGTWLKDVDVVFSLVFGGVAKDVALDLLPFMKEGAAYIDLTTSVPGDMRAAAAAFAERKVGFIDGTALGSFRTNGVTVPFVLSGTNVESCSAWMNSLGFATTPVPGPAGNASCVKLLRSVLAKGLEALAIECFTAAESMGLRETMQSAFNDFDLRPLVAALEDMSASHIPHCKRRLDEIDHALHMLDGVSLDGTMTRASRDFYARTVASGAQLVPGKQGTWDACLPVFQKVLHKQ</sequence>
<dbReference type="InterPro" id="IPR008927">
    <property type="entry name" value="6-PGluconate_DH-like_C_sf"/>
</dbReference>
<feature type="active site" evidence="2">
    <location>
        <position position="181"/>
    </location>
</feature>
<dbReference type="AlphaFoldDB" id="A0A212JBZ2"/>
<organism evidence="4">
    <name type="scientific">uncultured delta proteobacterium</name>
    <dbReference type="NCBI Taxonomy" id="34034"/>
    <lineage>
        <taxon>Bacteria</taxon>
        <taxon>Deltaproteobacteria</taxon>
        <taxon>environmental samples</taxon>
    </lineage>
</organism>
<evidence type="ECO:0000313" key="4">
    <source>
        <dbReference type="EMBL" id="SBV96993.1"/>
    </source>
</evidence>
<dbReference type="InterPro" id="IPR015815">
    <property type="entry name" value="HIBADH-related"/>
</dbReference>
<dbReference type="GO" id="GO:0050661">
    <property type="term" value="F:NADP binding"/>
    <property type="evidence" value="ECO:0007669"/>
    <property type="project" value="InterPro"/>
</dbReference>
<dbReference type="InterPro" id="IPR013328">
    <property type="entry name" value="6PGD_dom2"/>
</dbReference>
<evidence type="ECO:0000256" key="1">
    <source>
        <dbReference type="ARBA" id="ARBA00023002"/>
    </source>
</evidence>
<dbReference type="Gene3D" id="1.10.1040.10">
    <property type="entry name" value="N-(1-d-carboxylethyl)-l-norvaline Dehydrogenase, domain 2"/>
    <property type="match status" value="1"/>
</dbReference>
<dbReference type="Pfam" id="PF03446">
    <property type="entry name" value="NAD_binding_2"/>
    <property type="match status" value="1"/>
</dbReference>
<dbReference type="InterPro" id="IPR006115">
    <property type="entry name" value="6PGDH_NADP-bd"/>
</dbReference>
<proteinExistence type="predicted"/>
<evidence type="ECO:0000259" key="3">
    <source>
        <dbReference type="Pfam" id="PF03446"/>
    </source>
</evidence>
<dbReference type="SUPFAM" id="SSF51735">
    <property type="entry name" value="NAD(P)-binding Rossmann-fold domains"/>
    <property type="match status" value="1"/>
</dbReference>
<accession>A0A212JBZ2</accession>